<dbReference type="EMBL" id="CP060122">
    <property type="protein sequence ID" value="QNG46827.1"/>
    <property type="molecule type" value="Genomic_DNA"/>
</dbReference>
<evidence type="ECO:0000313" key="2">
    <source>
        <dbReference type="EMBL" id="ATP21021.1"/>
    </source>
</evidence>
<dbReference type="Pfam" id="PF06527">
    <property type="entry name" value="TniQ"/>
    <property type="match status" value="1"/>
</dbReference>
<dbReference type="AlphaFoldDB" id="A0A0J9CUI7"/>
<reference evidence="2 4" key="1">
    <citation type="submission" date="2017-04" db="EMBL/GenBank/DDBJ databases">
        <title>Characterization, genome and methylation analysis of a phthalic acid esters degrading strain Sphingobium yanoikuyae SHJ.</title>
        <authorList>
            <person name="Feng L."/>
        </authorList>
    </citation>
    <scope>NUCLEOTIDE SEQUENCE [LARGE SCALE GENOMIC DNA]</scope>
    <source>
        <strain evidence="2 4">SHJ</strain>
    </source>
</reference>
<evidence type="ECO:0000313" key="4">
    <source>
        <dbReference type="Proteomes" id="UP000037029"/>
    </source>
</evidence>
<gene>
    <name evidence="2" type="ORF">BV87_23285</name>
    <name evidence="3" type="ORF">H3V42_04035</name>
</gene>
<evidence type="ECO:0000313" key="3">
    <source>
        <dbReference type="EMBL" id="QNG46827.1"/>
    </source>
</evidence>
<dbReference type="Proteomes" id="UP000037029">
    <property type="component" value="Chromosome"/>
</dbReference>
<reference evidence="3 5" key="2">
    <citation type="submission" date="2020-07" db="EMBL/GenBank/DDBJ databases">
        <title>Whole genome sequence of Sphingobium yanoikuyae A3.</title>
        <authorList>
            <person name="Han S.-S."/>
        </authorList>
    </citation>
    <scope>NUCLEOTIDE SEQUENCE [LARGE SCALE GENOMIC DNA]</scope>
    <source>
        <strain evidence="3 5">A3</strain>
    </source>
</reference>
<evidence type="ECO:0000313" key="5">
    <source>
        <dbReference type="Proteomes" id="UP000515377"/>
    </source>
</evidence>
<dbReference type="EMBL" id="CP020925">
    <property type="protein sequence ID" value="ATP21021.1"/>
    <property type="molecule type" value="Genomic_DNA"/>
</dbReference>
<dbReference type="InterPro" id="IPR009492">
    <property type="entry name" value="TniQ"/>
</dbReference>
<dbReference type="Proteomes" id="UP000515377">
    <property type="component" value="Chromosome"/>
</dbReference>
<feature type="domain" description="TniQ" evidence="1">
    <location>
        <begin position="8"/>
        <end position="129"/>
    </location>
</feature>
<organism evidence="2 4">
    <name type="scientific">Sphingobium yanoikuyae</name>
    <name type="common">Sphingomonas yanoikuyae</name>
    <dbReference type="NCBI Taxonomy" id="13690"/>
    <lineage>
        <taxon>Bacteria</taxon>
        <taxon>Pseudomonadati</taxon>
        <taxon>Pseudomonadota</taxon>
        <taxon>Alphaproteobacteria</taxon>
        <taxon>Sphingomonadales</taxon>
        <taxon>Sphingomonadaceae</taxon>
        <taxon>Sphingobium</taxon>
    </lineage>
</organism>
<accession>A0A0J9CUI7</accession>
<protein>
    <recommendedName>
        <fullName evidence="1">TniQ domain-containing protein</fullName>
    </recommendedName>
</protein>
<proteinExistence type="predicted"/>
<name>A0A0J9CUI7_SPHYA</name>
<evidence type="ECO:0000259" key="1">
    <source>
        <dbReference type="Pfam" id="PF06527"/>
    </source>
</evidence>
<sequence length="619" mass="67873">MSRVKYPLAPIAGESLMGLVARVTAENGYPRTGTLLSEAGWVYDNKPTAATTNAEQLPVLAKILVVPYPQLLHHAHGPEDGSAIIHWFGGRAWQSELRTTIRRYAPASLALSVHHRAIWQLTSVPFCPETFQVLRSECHECGITQRWRYANGIATCDQDVCSADLREGPAEFIPHEMRGNLGIYAGLFSHNPDVRAASRSQLPDPISSLEPHDIADLALKLSPWLNDQLRGKWLTNPDLTMAVISALHDAVTLLRQWPIVPADLLPAPREGDNWSNKLGHAVKQARIGRSSPRVKALFAMFLHGLQQEQPDLSQSPDLTDLPSADEGNDIIGLISAKSTVRVLRETDTIIAKLRAAGVFKLTDVRVHGVVRPFHDPEEIEELARTKPDRLPLTAVSQSTQLPRYAIAQLMQSGLLAPLTHPYWEARYGVRNTTTKAWAAFEAKIQAKADPAIVDGVPLQIAARAIGGRAKPWAGIFTWLLGPHGRFGLTSEATDLSHQILIPAELIDTLRMLENPLSGAHVEDELSGADASEILNLATNQFLKFVATGRIRRHGKAYLAADVLQAAAEIIGSVEIGYRMGLPPQSAQKWARKVGLPTIHDAGYCRMSFAKIMKQGAWSA</sequence>